<feature type="compositionally biased region" description="Low complexity" evidence="4">
    <location>
        <begin position="336"/>
        <end position="346"/>
    </location>
</feature>
<evidence type="ECO:0000256" key="3">
    <source>
        <dbReference type="ARBA" id="ARBA00023242"/>
    </source>
</evidence>
<evidence type="ECO:0000259" key="6">
    <source>
        <dbReference type="Pfam" id="PF04821"/>
    </source>
</evidence>
<evidence type="ECO:0000256" key="2">
    <source>
        <dbReference type="ARBA" id="ARBA00008174"/>
    </source>
</evidence>
<dbReference type="GO" id="GO:0031298">
    <property type="term" value="C:replication fork protection complex"/>
    <property type="evidence" value="ECO:0007669"/>
    <property type="project" value="TreeGrafter"/>
</dbReference>
<dbReference type="PANTHER" id="PTHR22940">
    <property type="entry name" value="TIMEOUT/TIMELESS-2"/>
    <property type="match status" value="1"/>
</dbReference>
<feature type="domain" description="Timeless N-terminal" evidence="6">
    <location>
        <begin position="10"/>
        <end position="146"/>
    </location>
</feature>
<sequence length="1050" mass="118864">MMFSSGTIIVDYRQAAVFSYQLEILVNLTLPVECLLRTDMLCKTDAGRITVFEVNHLLVTCKEAFVNPRCTGRLVGYMRGFLDKEDKLSPSECESIQNCLLLMRNVLHIPEKLSNGPTCTMQNQILWNLFSHSLDKALIHLMTCQQKVTLGYVSLVFEKAISYQHWASVLLVSAGLYCIQVFFCAQAYWAVTMVQVIALMYKDQRVRTLQKMLNQWFESSLSDSSEDEESNTSPSEQYSGASSSLLTSDPTSDSSDNAGGPQDIKLVHSPAKINTDYKDSHSGPVVDNQLLARVMPSQSKPNKLGVKCPSKSQPGIGHSQRNSIGKRVRSSEEESGVSSFHSSTESKSCCSSKVNILKGQKRGLSSSDLSDYGYGTQVENHEFMSTSSNEDECLQMRPVHQKPHIIKKTRNKTDPGSKDKLELRRKKLVKRSRTNIVNMKALMHHVPTDEDVSHLMKEFTVDFLLKGYNCLVQELHRQLVETNALVIDTSHFFWLITYFLKFTTQLELELEHVRSVKLAHIYGVLSYEVLSYLVYEGVFVCEQLEMFSKRQDGDIKPCLRRMHLAVTAIREFLQAMNVYIKMTHLSQEAKEAFVKLQLQMAVTEDLRCLFVMLLHQFNPNCQSNQYLQDVIVTNHNLLLFLDRVNKLPELKSTSSFTEHIKQFATVEIMHQYGLLLENIQDNGEFINDCVFTMMHHIGGDVRQVSTLFQPSILKCFTRIWESDFELCDDWSDLIEYVIHKFVNTPRQTAILPEVASMGKVQDSLSNNRNTEFSKEDSDNLCWHYCQSVKNEDTVGRIIELYAENGVTNKTTSGVHDCMQNISCADGLSDAELTVPNKIHFFIDHLQKAGKGHLVVWLQKALIEACYAKLRCSRTVVQSNDAAVIEPIPWVYTLMGQSIPLVTWNCEQKSAMKNRTFSHLLHTLGFQLSTDSGNTFARIPNFWTPDFMFSMAEKLGPIDSCKLNSTSNWLNLVSQFKSAAFSIPPPTSSHHDSADNSPTSTSSTLLEMFGTGEAIKSQNQSSLISTHAHLTTHAFHNQKLADIFISSYEEI</sequence>
<comment type="subcellular location">
    <subcellularLocation>
        <location evidence="1">Nucleus</location>
    </subcellularLocation>
</comment>
<keyword evidence="3" id="KW-0539">Nucleus</keyword>
<feature type="domain" description="Timeless C-terminal" evidence="7">
    <location>
        <begin position="842"/>
        <end position="946"/>
    </location>
</feature>
<reference evidence="8" key="1">
    <citation type="submission" date="2020-11" db="EMBL/GenBank/DDBJ databases">
        <authorList>
            <person name="Tran Van P."/>
        </authorList>
    </citation>
    <scope>NUCLEOTIDE SEQUENCE</scope>
</reference>
<dbReference type="GO" id="GO:0048511">
    <property type="term" value="P:rhythmic process"/>
    <property type="evidence" value="ECO:0007669"/>
    <property type="project" value="UniProtKB-KW"/>
</dbReference>
<dbReference type="GO" id="GO:0003677">
    <property type="term" value="F:DNA binding"/>
    <property type="evidence" value="ECO:0007669"/>
    <property type="project" value="TreeGrafter"/>
</dbReference>
<comment type="similarity">
    <text evidence="2">Belongs to the timeless family.</text>
</comment>
<evidence type="ECO:0000256" key="4">
    <source>
        <dbReference type="SAM" id="MobiDB-lite"/>
    </source>
</evidence>
<dbReference type="Pfam" id="PF05029">
    <property type="entry name" value="TIMELESS_C"/>
    <property type="match status" value="1"/>
</dbReference>
<evidence type="ECO:0008006" key="9">
    <source>
        <dbReference type="Google" id="ProtNLM"/>
    </source>
</evidence>
<dbReference type="EMBL" id="OA564511">
    <property type="protein sequence ID" value="CAD7194538.1"/>
    <property type="molecule type" value="Genomic_DNA"/>
</dbReference>
<evidence type="ECO:0000313" key="8">
    <source>
        <dbReference type="EMBL" id="CAD7194538.1"/>
    </source>
</evidence>
<evidence type="ECO:0000256" key="5">
    <source>
        <dbReference type="SAM" id="Phobius"/>
    </source>
</evidence>
<keyword evidence="5" id="KW-1133">Transmembrane helix</keyword>
<feature type="region of interest" description="Disordered" evidence="4">
    <location>
        <begin position="297"/>
        <end position="346"/>
    </location>
</feature>
<keyword evidence="5" id="KW-0812">Transmembrane</keyword>
<dbReference type="Pfam" id="PF04821">
    <property type="entry name" value="TIMELESS"/>
    <property type="match status" value="1"/>
</dbReference>
<feature type="transmembrane region" description="Helical" evidence="5">
    <location>
        <begin position="169"/>
        <end position="191"/>
    </location>
</feature>
<name>A0A7R8Z7B3_TIMDO</name>
<dbReference type="GO" id="GO:0000076">
    <property type="term" value="P:DNA replication checkpoint signaling"/>
    <property type="evidence" value="ECO:0007669"/>
    <property type="project" value="TreeGrafter"/>
</dbReference>
<evidence type="ECO:0000259" key="7">
    <source>
        <dbReference type="Pfam" id="PF05029"/>
    </source>
</evidence>
<dbReference type="AlphaFoldDB" id="A0A7R8Z7B3"/>
<keyword evidence="5" id="KW-0472">Membrane</keyword>
<feature type="region of interest" description="Disordered" evidence="4">
    <location>
        <begin position="223"/>
        <end position="265"/>
    </location>
</feature>
<dbReference type="InterPro" id="IPR044998">
    <property type="entry name" value="Timeless"/>
</dbReference>
<protein>
    <recommendedName>
        <fullName evidence="9">Timeless</fullName>
    </recommendedName>
</protein>
<gene>
    <name evidence="8" type="ORF">TDIB3V08_LOCUS960</name>
</gene>
<dbReference type="InterPro" id="IPR007725">
    <property type="entry name" value="TIMELESS_C"/>
</dbReference>
<evidence type="ECO:0000256" key="1">
    <source>
        <dbReference type="ARBA" id="ARBA00004123"/>
    </source>
</evidence>
<dbReference type="PANTHER" id="PTHR22940:SF5">
    <property type="entry name" value="PROTEIN TIMELESS"/>
    <property type="match status" value="1"/>
</dbReference>
<dbReference type="GO" id="GO:0006281">
    <property type="term" value="P:DNA repair"/>
    <property type="evidence" value="ECO:0007669"/>
    <property type="project" value="TreeGrafter"/>
</dbReference>
<proteinExistence type="inferred from homology"/>
<organism evidence="8">
    <name type="scientific">Timema douglasi</name>
    <name type="common">Walking stick</name>
    <dbReference type="NCBI Taxonomy" id="61478"/>
    <lineage>
        <taxon>Eukaryota</taxon>
        <taxon>Metazoa</taxon>
        <taxon>Ecdysozoa</taxon>
        <taxon>Arthropoda</taxon>
        <taxon>Hexapoda</taxon>
        <taxon>Insecta</taxon>
        <taxon>Pterygota</taxon>
        <taxon>Neoptera</taxon>
        <taxon>Polyneoptera</taxon>
        <taxon>Phasmatodea</taxon>
        <taxon>Timematodea</taxon>
        <taxon>Timematoidea</taxon>
        <taxon>Timematidae</taxon>
        <taxon>Timema</taxon>
    </lineage>
</organism>
<dbReference type="GO" id="GO:0043111">
    <property type="term" value="P:replication fork arrest"/>
    <property type="evidence" value="ECO:0007669"/>
    <property type="project" value="TreeGrafter"/>
</dbReference>
<dbReference type="GO" id="GO:0009649">
    <property type="term" value="P:entrainment of circadian clock"/>
    <property type="evidence" value="ECO:0007669"/>
    <property type="project" value="TreeGrafter"/>
</dbReference>
<feature type="compositionally biased region" description="Low complexity" evidence="4">
    <location>
        <begin position="231"/>
        <end position="256"/>
    </location>
</feature>
<accession>A0A7R8Z7B3</accession>
<feature type="region of interest" description="Disordered" evidence="4">
    <location>
        <begin position="983"/>
        <end position="1002"/>
    </location>
</feature>
<dbReference type="InterPro" id="IPR006906">
    <property type="entry name" value="Timeless_N"/>
</dbReference>